<keyword evidence="2 7" id="KW-0489">Methyltransferase</keyword>
<dbReference type="Gene3D" id="1.10.10.60">
    <property type="entry name" value="Homeodomain-like"/>
    <property type="match status" value="1"/>
</dbReference>
<dbReference type="Pfam" id="PF02005">
    <property type="entry name" value="TRM"/>
    <property type="match status" value="1"/>
</dbReference>
<evidence type="ECO:0000313" key="10">
    <source>
        <dbReference type="EMBL" id="GBG71018.1"/>
    </source>
</evidence>
<dbReference type="Pfam" id="PF13837">
    <property type="entry name" value="Myb_DNA-bind_4"/>
    <property type="match status" value="1"/>
</dbReference>
<evidence type="ECO:0000256" key="2">
    <source>
        <dbReference type="ARBA" id="ARBA00022603"/>
    </source>
</evidence>
<evidence type="ECO:0000256" key="6">
    <source>
        <dbReference type="ARBA" id="ARBA00022884"/>
    </source>
</evidence>
<comment type="similarity">
    <text evidence="7">Belongs to the class I-like SAM-binding methyltransferase superfamily. Trm1 family.</text>
</comment>
<keyword evidence="4 7" id="KW-0949">S-adenosyl-L-methionine</keyword>
<evidence type="ECO:0000256" key="4">
    <source>
        <dbReference type="ARBA" id="ARBA00022691"/>
    </source>
</evidence>
<keyword evidence="1 7" id="KW-0820">tRNA-binding</keyword>
<dbReference type="OrthoDB" id="6349953at2759"/>
<proteinExistence type="inferred from homology"/>
<feature type="region of interest" description="Disordered" evidence="8">
    <location>
        <begin position="1012"/>
        <end position="1080"/>
    </location>
</feature>
<dbReference type="STRING" id="69332.A0A388KLZ2"/>
<dbReference type="PROSITE" id="PS51626">
    <property type="entry name" value="SAM_MT_TRM1"/>
    <property type="match status" value="1"/>
</dbReference>
<feature type="region of interest" description="Disordered" evidence="8">
    <location>
        <begin position="182"/>
        <end position="209"/>
    </location>
</feature>
<feature type="compositionally biased region" description="Basic residues" evidence="8">
    <location>
        <begin position="864"/>
        <end position="877"/>
    </location>
</feature>
<gene>
    <name evidence="10" type="ORF">CBR_g8316</name>
</gene>
<evidence type="ECO:0000256" key="5">
    <source>
        <dbReference type="ARBA" id="ARBA00022694"/>
    </source>
</evidence>
<dbReference type="Proteomes" id="UP000265515">
    <property type="component" value="Unassembled WGS sequence"/>
</dbReference>
<dbReference type="GO" id="GO:0005634">
    <property type="term" value="C:nucleus"/>
    <property type="evidence" value="ECO:0007669"/>
    <property type="project" value="TreeGrafter"/>
</dbReference>
<dbReference type="GO" id="GO:0000049">
    <property type="term" value="F:tRNA binding"/>
    <property type="evidence" value="ECO:0007669"/>
    <property type="project" value="UniProtKB-UniRule"/>
</dbReference>
<protein>
    <recommendedName>
        <fullName evidence="9">Myb/SANT-like DNA-binding domain-containing protein</fullName>
    </recommendedName>
</protein>
<dbReference type="SUPFAM" id="SSF53335">
    <property type="entry name" value="S-adenosyl-L-methionine-dependent methyltransferases"/>
    <property type="match status" value="1"/>
</dbReference>
<dbReference type="Gene3D" id="3.40.50.150">
    <property type="entry name" value="Vaccinia Virus protein VP39"/>
    <property type="match status" value="1"/>
</dbReference>
<dbReference type="InterPro" id="IPR044822">
    <property type="entry name" value="Myb_DNA-bind_4"/>
</dbReference>
<feature type="region of interest" description="Disordered" evidence="8">
    <location>
        <begin position="855"/>
        <end position="891"/>
    </location>
</feature>
<keyword evidence="3 7" id="KW-0808">Transferase</keyword>
<comment type="caution">
    <text evidence="10">The sequence shown here is derived from an EMBL/GenBank/DDBJ whole genome shotgun (WGS) entry which is preliminary data.</text>
</comment>
<dbReference type="InterPro" id="IPR042296">
    <property type="entry name" value="tRNA_met_Trm1_C"/>
</dbReference>
<evidence type="ECO:0000256" key="1">
    <source>
        <dbReference type="ARBA" id="ARBA00022555"/>
    </source>
</evidence>
<dbReference type="EMBL" id="BFEA01000139">
    <property type="protein sequence ID" value="GBG71018.1"/>
    <property type="molecule type" value="Genomic_DNA"/>
</dbReference>
<sequence length="1473" mass="160490">MVCMRTLLSRGGTVPGDVINDWERGISAARTMSHQAGGVPLVVPCSVPWVVCFHDAKAAKLDLHTATWSLNALTDRIAGSCVLNDTRRRGCLARRERSIAAGGPTADAVWNPSEKDHTLAEKSSCSCLHTTSDLAVNWNADESRGNGSHSKSNQASESLAFSRTSVKDIMAVHLAAEEQLSADSARGYSSEDGPEPSMQTTTVRDDSGEGHLQARQMEERGLQFWIGDAFYRAESALSRDLSTLAAAVYRDKHGRLTVIDAMAGCGVRAARYLSQAGADFVWANDASIANHLPLVQNLSRCSQLEACNGSARTLGSGPEVEWGMEAATEGVAPGGDSTWRVSHDDVVRVLSSRRSGPSREDINGAANVKDDHFDIVDIDSFGSDAWMFSSALQAVRYGGMIYVTCTDGLTAGGHQPLTSLASYGAMVLRLPYANEIGIRMLIGGLVRQAAMWGLHAWPVFSHYSYHGPVFRAMMRIQKIKGSHSWPSEWYAFIGYCHSCGESRVVQWEDLGNVFCACRQDAGRPMQLTGPLWVGPLHTEEDVREMESKAESWGWITSGQTKEAGGSRSKGKSLDLRTLLEIMLEECQPGLSPYYTSLDLISRFGRIQTPRRDALVQALRQEGYIAGRSHVERSSVKTNAPMAECIRNCGHVLITVVVVVMCRSARGVPAMVPDEEDAHADVNLLFGLCSGSSTAMTRKLIINPHPDGDWGDAALVGRSGGGSSIGSPATKKTRDRHCLQSKSAPATRPEVVRSQRMQLPSPLSGGQVSGRRSGGGGVDARFAVDVDERTGRRVWAEHRQQLRGDREDAITRGVRQLHVGGSDTDKEAAVEVDDFEDMDEEDEDNEEAAVDIRPVGRTSMGGWGRSKKAYAAHGRQTKKTASGGSDGEGDIDVDSGRNFWSVDHMVALVSAKRDQDAHLEGMGHAFARMKPREWKWQDVHETLKKVGVARSGENCGKKWDNLMQQFKKVHRFMQESGKPDYFQLTGKERRSHGFNFVMERAVYEEIKGSTTKNHTIHERNVADTGAPGGVEMSSGSWGGRGDGGGVGDVGGEPQEEEDGSTKVKETESSTSLTPRRQAVQDEAVSGAFQRAVGSCGTGGAGGVVAAAGAGGAVLTRAAGGAAHAVNNTDDEDEEPLANRVWRGNGPIVLAEQTRLWVDDNRFWNDTEDNRMYKIVNGTRNYLVSVVRGVNPLSRSVVLPHSSIAQGTITDESQLREATERAAKVQRVVMRVIHGWIFKSTSRSQGYTAAYGYLLQHVATDITRAMWCAEEWSVCVSSVVCHVTLELGMQVPLWFVSTHIEDRPEDDELAIYQEETLQRLVAGFTSAVVVAELQDGGRLSHDRLKNVAEGMKVFVVVVMWLMRMSGHDLRSHYAASFFVQLAAKPTLLASMHCSFDARRHITQAANVVTERLCKPPMVLADSPHYILDWASCGVKFGHDANLPSPDDAKRLDWLGTGPLEEEDDDDGEQQKVGGR</sequence>
<keyword evidence="11" id="KW-1185">Reference proteome</keyword>
<evidence type="ECO:0000256" key="8">
    <source>
        <dbReference type="SAM" id="MobiDB-lite"/>
    </source>
</evidence>
<dbReference type="Gramene" id="GBG71018">
    <property type="protein sequence ID" value="GBG71018"/>
    <property type="gene ID" value="CBR_g8316"/>
</dbReference>
<feature type="domain" description="Myb/SANT-like DNA-binding" evidence="9">
    <location>
        <begin position="896"/>
        <end position="977"/>
    </location>
</feature>
<evidence type="ECO:0000256" key="7">
    <source>
        <dbReference type="PROSITE-ProRule" id="PRU00958"/>
    </source>
</evidence>
<feature type="compositionally biased region" description="Gly residues" evidence="8">
    <location>
        <begin position="1035"/>
        <end position="1049"/>
    </location>
</feature>
<dbReference type="InterPro" id="IPR029063">
    <property type="entry name" value="SAM-dependent_MTases_sf"/>
</dbReference>
<dbReference type="Gene3D" id="3.30.56.70">
    <property type="entry name" value="N2,N2-dimethylguanosine tRNA methyltransferase, C-terminal domain"/>
    <property type="match status" value="1"/>
</dbReference>
<feature type="region of interest" description="Disordered" evidence="8">
    <location>
        <begin position="1443"/>
        <end position="1473"/>
    </location>
</feature>
<dbReference type="GO" id="GO:0002940">
    <property type="term" value="P:tRNA N2-guanine methylation"/>
    <property type="evidence" value="ECO:0007669"/>
    <property type="project" value="TreeGrafter"/>
</dbReference>
<keyword evidence="6 7" id="KW-0694">RNA-binding</keyword>
<organism evidence="10 11">
    <name type="scientific">Chara braunii</name>
    <name type="common">Braun's stonewort</name>
    <dbReference type="NCBI Taxonomy" id="69332"/>
    <lineage>
        <taxon>Eukaryota</taxon>
        <taxon>Viridiplantae</taxon>
        <taxon>Streptophyta</taxon>
        <taxon>Charophyceae</taxon>
        <taxon>Charales</taxon>
        <taxon>Characeae</taxon>
        <taxon>Chara</taxon>
    </lineage>
</organism>
<dbReference type="GO" id="GO:0016423">
    <property type="term" value="F:tRNA (guanine) methyltransferase activity"/>
    <property type="evidence" value="ECO:0007669"/>
    <property type="project" value="InterPro"/>
</dbReference>
<dbReference type="InterPro" id="IPR002905">
    <property type="entry name" value="Trm1"/>
</dbReference>
<feature type="region of interest" description="Disordered" evidence="8">
    <location>
        <begin position="719"/>
        <end position="778"/>
    </location>
</feature>
<evidence type="ECO:0000256" key="3">
    <source>
        <dbReference type="ARBA" id="ARBA00022679"/>
    </source>
</evidence>
<accession>A0A388KLZ2</accession>
<keyword evidence="5 7" id="KW-0819">tRNA processing</keyword>
<reference evidence="10 11" key="1">
    <citation type="journal article" date="2018" name="Cell">
        <title>The Chara Genome: Secondary Complexity and Implications for Plant Terrestrialization.</title>
        <authorList>
            <person name="Nishiyama T."/>
            <person name="Sakayama H."/>
            <person name="Vries J.D."/>
            <person name="Buschmann H."/>
            <person name="Saint-Marcoux D."/>
            <person name="Ullrich K.K."/>
            <person name="Haas F.B."/>
            <person name="Vanderstraeten L."/>
            <person name="Becker D."/>
            <person name="Lang D."/>
            <person name="Vosolsobe S."/>
            <person name="Rombauts S."/>
            <person name="Wilhelmsson P.K.I."/>
            <person name="Janitza P."/>
            <person name="Kern R."/>
            <person name="Heyl A."/>
            <person name="Rumpler F."/>
            <person name="Villalobos L.I.A.C."/>
            <person name="Clay J.M."/>
            <person name="Skokan R."/>
            <person name="Toyoda A."/>
            <person name="Suzuki Y."/>
            <person name="Kagoshima H."/>
            <person name="Schijlen E."/>
            <person name="Tajeshwar N."/>
            <person name="Catarino B."/>
            <person name="Hetherington A.J."/>
            <person name="Saltykova A."/>
            <person name="Bonnot C."/>
            <person name="Breuninger H."/>
            <person name="Symeonidi A."/>
            <person name="Radhakrishnan G.V."/>
            <person name="Van Nieuwerburgh F."/>
            <person name="Deforce D."/>
            <person name="Chang C."/>
            <person name="Karol K.G."/>
            <person name="Hedrich R."/>
            <person name="Ulvskov P."/>
            <person name="Glockner G."/>
            <person name="Delwiche C.F."/>
            <person name="Petrasek J."/>
            <person name="Van de Peer Y."/>
            <person name="Friml J."/>
            <person name="Beilby M."/>
            <person name="Dolan L."/>
            <person name="Kohara Y."/>
            <person name="Sugano S."/>
            <person name="Fujiyama A."/>
            <person name="Delaux P.-M."/>
            <person name="Quint M."/>
            <person name="TheiBen G."/>
            <person name="Hagemann M."/>
            <person name="Harholt J."/>
            <person name="Dunand C."/>
            <person name="Zachgo S."/>
            <person name="Langdale J."/>
            <person name="Maumus F."/>
            <person name="Straeten D.V.D."/>
            <person name="Gould S.B."/>
            <person name="Rensing S.A."/>
        </authorList>
    </citation>
    <scope>NUCLEOTIDE SEQUENCE [LARGE SCALE GENOMIC DNA]</scope>
    <source>
        <strain evidence="10 11">S276</strain>
    </source>
</reference>
<dbReference type="PANTHER" id="PTHR10631">
    <property type="entry name" value="N 2 ,N 2 -DIMETHYLGUANOSINE TRNA METHYLTRANSFERASE"/>
    <property type="match status" value="1"/>
</dbReference>
<evidence type="ECO:0000259" key="9">
    <source>
        <dbReference type="Pfam" id="PF13837"/>
    </source>
</evidence>
<name>A0A388KLZ2_CHABU</name>
<dbReference type="PANTHER" id="PTHR10631:SF9">
    <property type="entry name" value="TRNA (GUANINE(26)-N(2))-DIMETHYLTRANSFERASE"/>
    <property type="match status" value="1"/>
</dbReference>
<evidence type="ECO:0000313" key="11">
    <source>
        <dbReference type="Proteomes" id="UP000265515"/>
    </source>
</evidence>